<comment type="caution">
    <text evidence="1">The sequence shown here is derived from an EMBL/GenBank/DDBJ whole genome shotgun (WGS) entry which is preliminary data.</text>
</comment>
<gene>
    <name evidence="1" type="ORF">Fmac_012231</name>
</gene>
<dbReference type="AlphaFoldDB" id="A0ABD1MPP4"/>
<name>A0ABD1MPP4_9FABA</name>
<dbReference type="Proteomes" id="UP001603857">
    <property type="component" value="Unassembled WGS sequence"/>
</dbReference>
<keyword evidence="2" id="KW-1185">Reference proteome</keyword>
<accession>A0ABD1MPP4</accession>
<dbReference type="EMBL" id="JBGMDY010000004">
    <property type="protein sequence ID" value="KAL2337785.1"/>
    <property type="molecule type" value="Genomic_DNA"/>
</dbReference>
<organism evidence="1 2">
    <name type="scientific">Flemingia macrophylla</name>
    <dbReference type="NCBI Taxonomy" id="520843"/>
    <lineage>
        <taxon>Eukaryota</taxon>
        <taxon>Viridiplantae</taxon>
        <taxon>Streptophyta</taxon>
        <taxon>Embryophyta</taxon>
        <taxon>Tracheophyta</taxon>
        <taxon>Spermatophyta</taxon>
        <taxon>Magnoliopsida</taxon>
        <taxon>eudicotyledons</taxon>
        <taxon>Gunneridae</taxon>
        <taxon>Pentapetalae</taxon>
        <taxon>rosids</taxon>
        <taxon>fabids</taxon>
        <taxon>Fabales</taxon>
        <taxon>Fabaceae</taxon>
        <taxon>Papilionoideae</taxon>
        <taxon>50 kb inversion clade</taxon>
        <taxon>NPAAA clade</taxon>
        <taxon>indigoferoid/millettioid clade</taxon>
        <taxon>Phaseoleae</taxon>
        <taxon>Flemingia</taxon>
    </lineage>
</organism>
<reference evidence="1 2" key="1">
    <citation type="submission" date="2024-08" db="EMBL/GenBank/DDBJ databases">
        <title>Insights into the chromosomal genome structure of Flemingia macrophylla.</title>
        <authorList>
            <person name="Ding Y."/>
            <person name="Zhao Y."/>
            <person name="Bi W."/>
            <person name="Wu M."/>
            <person name="Zhao G."/>
            <person name="Gong Y."/>
            <person name="Li W."/>
            <person name="Zhang P."/>
        </authorList>
    </citation>
    <scope>NUCLEOTIDE SEQUENCE [LARGE SCALE GENOMIC DNA]</scope>
    <source>
        <strain evidence="1">DYQJB</strain>
        <tissue evidence="1">Leaf</tissue>
    </source>
</reference>
<protein>
    <submittedName>
        <fullName evidence="1">Uncharacterized protein</fullName>
    </submittedName>
</protein>
<evidence type="ECO:0000313" key="1">
    <source>
        <dbReference type="EMBL" id="KAL2337785.1"/>
    </source>
</evidence>
<evidence type="ECO:0000313" key="2">
    <source>
        <dbReference type="Proteomes" id="UP001603857"/>
    </source>
</evidence>
<sequence length="52" mass="5451">MQSSPFFSCASGSLHSSPLIIAALSNHLNNRGTLGYNPSPLPSPSSYKCPCL</sequence>
<proteinExistence type="predicted"/>